<name>A0A7S9LRV0_9RHOB</name>
<dbReference type="RefSeq" id="WP_196103312.1">
    <property type="nucleotide sequence ID" value="NZ_CP064942.1"/>
</dbReference>
<keyword evidence="2" id="KW-1185">Reference proteome</keyword>
<gene>
    <name evidence="1" type="ORF">I0K15_20415</name>
</gene>
<dbReference type="EMBL" id="CP064942">
    <property type="protein sequence ID" value="QPH54103.1"/>
    <property type="molecule type" value="Genomic_DNA"/>
</dbReference>
<evidence type="ECO:0000313" key="2">
    <source>
        <dbReference type="Proteomes" id="UP000594800"/>
    </source>
</evidence>
<accession>A0A7S9LRV0</accession>
<dbReference type="KEGG" id="poz:I0K15_20415"/>
<organism evidence="1 2">
    <name type="scientific">Pontivivens ytuae</name>
    <dbReference type="NCBI Taxonomy" id="2789856"/>
    <lineage>
        <taxon>Bacteria</taxon>
        <taxon>Pseudomonadati</taxon>
        <taxon>Pseudomonadota</taxon>
        <taxon>Alphaproteobacteria</taxon>
        <taxon>Rhodobacterales</taxon>
        <taxon>Paracoccaceae</taxon>
        <taxon>Pontivivens</taxon>
    </lineage>
</organism>
<dbReference type="Proteomes" id="UP000594800">
    <property type="component" value="Chromosome"/>
</dbReference>
<evidence type="ECO:0000313" key="1">
    <source>
        <dbReference type="EMBL" id="QPH54103.1"/>
    </source>
</evidence>
<protein>
    <submittedName>
        <fullName evidence="1">Uncharacterized protein</fullName>
    </submittedName>
</protein>
<proteinExistence type="predicted"/>
<sequence>MTCFCTVPADEARNRFNMAAVPVLPPAPLTMKLAVALPAIAPDDRLDMQIATGFDPVVLPHMSLFGGPMMQMSMMLSMMSGSFTLDDLPMLEFQMEQAAASITRNVWPRLGWLTTLKIQPLINFAIVARLVLDLRALGLDPFTLSAFPEEIAGPRVNSYNFALTRPKLHMAKLMAGLPPLMQLNETLNLPPLGDPGAVSALQNRLQGLAKLTPPHLAISLPMLQKLALALQSLATIEEAFGENLNPSTLGPIRMMLSRWGHFALPIPLPDALMALTLNEKLELLPPMEDIRLGESVAGSMNTAFAGASFTPPRLAIAPFMNVVMALQGSFQMALEVDPFDMCSLCPCA</sequence>
<dbReference type="AlphaFoldDB" id="A0A7S9LRV0"/>
<reference evidence="1 2" key="1">
    <citation type="submission" date="2020-11" db="EMBL/GenBank/DDBJ databases">
        <title>Description of Pontivivens ytuae sp. nov. isolated from deep sea sediment of Mariana Trench.</title>
        <authorList>
            <person name="Wang Z."/>
            <person name="Sun Q.-L."/>
            <person name="Xu X.-D."/>
            <person name="Tang Y.-Z."/>
            <person name="Zhang J."/>
        </authorList>
    </citation>
    <scope>NUCLEOTIDE SEQUENCE [LARGE SCALE GENOMIC DNA]</scope>
    <source>
        <strain evidence="1 2">MT2928</strain>
    </source>
</reference>